<protein>
    <submittedName>
        <fullName evidence="1">Uncharacterized protein</fullName>
    </submittedName>
</protein>
<reference evidence="1" key="1">
    <citation type="submission" date="2019-11" db="EMBL/GenBank/DDBJ databases">
        <title>Nori genome reveals adaptations in red seaweeds to the harsh intertidal environment.</title>
        <authorList>
            <person name="Wang D."/>
            <person name="Mao Y."/>
        </authorList>
    </citation>
    <scope>NUCLEOTIDE SEQUENCE</scope>
    <source>
        <tissue evidence="1">Gametophyte</tissue>
    </source>
</reference>
<gene>
    <name evidence="1" type="ORF">I4F81_003809</name>
</gene>
<sequence length="155" mass="15963">MEWTFSVAGATGAVGAAGAGGGTVGNGSHGSAPRTRRWAADTSAGRRMRWRMVRGRGWMGVRRPPPLSCSWRHTARLVASLGVEELLGAGGPDPCRPAALPADHVAFPSGNAAQCRGGSWPAGDERGAGRQWCTARCLGLSAADGRSLTTALVEV</sequence>
<comment type="caution">
    <text evidence="1">The sequence shown here is derived from an EMBL/GenBank/DDBJ whole genome shotgun (WGS) entry which is preliminary data.</text>
</comment>
<name>A0ACC3BTC7_PYRYE</name>
<dbReference type="EMBL" id="CM020618">
    <property type="protein sequence ID" value="KAK1861225.1"/>
    <property type="molecule type" value="Genomic_DNA"/>
</dbReference>
<accession>A0ACC3BTC7</accession>
<keyword evidence="2" id="KW-1185">Reference proteome</keyword>
<evidence type="ECO:0000313" key="2">
    <source>
        <dbReference type="Proteomes" id="UP000798662"/>
    </source>
</evidence>
<proteinExistence type="predicted"/>
<organism evidence="1 2">
    <name type="scientific">Pyropia yezoensis</name>
    <name type="common">Susabi-nori</name>
    <name type="synonym">Porphyra yezoensis</name>
    <dbReference type="NCBI Taxonomy" id="2788"/>
    <lineage>
        <taxon>Eukaryota</taxon>
        <taxon>Rhodophyta</taxon>
        <taxon>Bangiophyceae</taxon>
        <taxon>Bangiales</taxon>
        <taxon>Bangiaceae</taxon>
        <taxon>Pyropia</taxon>
    </lineage>
</organism>
<evidence type="ECO:0000313" key="1">
    <source>
        <dbReference type="EMBL" id="KAK1861225.1"/>
    </source>
</evidence>
<dbReference type="Proteomes" id="UP000798662">
    <property type="component" value="Chromosome 1"/>
</dbReference>